<feature type="transmembrane region" description="Helical" evidence="6">
    <location>
        <begin position="67"/>
        <end position="87"/>
    </location>
</feature>
<comment type="subcellular location">
    <subcellularLocation>
        <location evidence="1">Membrane</location>
        <topology evidence="1">Multi-pass membrane protein</topology>
    </subcellularLocation>
</comment>
<dbReference type="Gene3D" id="1.20.1250.20">
    <property type="entry name" value="MFS general substrate transporter like domains"/>
    <property type="match status" value="1"/>
</dbReference>
<evidence type="ECO:0000256" key="4">
    <source>
        <dbReference type="ARBA" id="ARBA00022989"/>
    </source>
</evidence>
<keyword evidence="3 6" id="KW-0812">Transmembrane</keyword>
<evidence type="ECO:0000256" key="2">
    <source>
        <dbReference type="ARBA" id="ARBA00022448"/>
    </source>
</evidence>
<keyword evidence="2" id="KW-0813">Transport</keyword>
<dbReference type="PANTHER" id="PTHR23504">
    <property type="entry name" value="MAJOR FACILITATOR SUPERFAMILY DOMAIN-CONTAINING PROTEIN 10"/>
    <property type="match status" value="1"/>
</dbReference>
<keyword evidence="9" id="KW-1185">Reference proteome</keyword>
<feature type="transmembrane region" description="Helical" evidence="6">
    <location>
        <begin position="170"/>
        <end position="188"/>
    </location>
</feature>
<protein>
    <submittedName>
        <fullName evidence="8">Major facilitator superfamily domain-containing protein</fullName>
    </submittedName>
</protein>
<evidence type="ECO:0000259" key="7">
    <source>
        <dbReference type="PROSITE" id="PS50850"/>
    </source>
</evidence>
<feature type="transmembrane region" description="Helical" evidence="6">
    <location>
        <begin position="200"/>
        <end position="219"/>
    </location>
</feature>
<feature type="transmembrane region" description="Helical" evidence="6">
    <location>
        <begin position="308"/>
        <end position="334"/>
    </location>
</feature>
<dbReference type="EMBL" id="WIUZ02000002">
    <property type="protein sequence ID" value="KAF9791208.1"/>
    <property type="molecule type" value="Genomic_DNA"/>
</dbReference>
<dbReference type="PROSITE" id="PS51257">
    <property type="entry name" value="PROKAR_LIPOPROTEIN"/>
    <property type="match status" value="1"/>
</dbReference>
<dbReference type="GO" id="GO:0022857">
    <property type="term" value="F:transmembrane transporter activity"/>
    <property type="evidence" value="ECO:0007669"/>
    <property type="project" value="InterPro"/>
</dbReference>
<sequence length="519" mass="55776">MYRLRASSALPVALEDDSLAQGMSGTGCVDDCITAFDESAALLSNADEAVVESQMPMPGKMTPIPKLQLAIVCLVRLLEPIGFTQLFPYINEMVIKLNILDDPSKVGFVSGLVESVFAAFQLISIYHWAKASDAIGRRPVLLLGATGMGLMTFLFGFSRNLTSILITRSLHGFFAGNIAVVQSVLGELSDPTNQAVMLPIYGLSWPLGTIIGPMVGGTFSNPADKFPLFDVPLLRQYPYAMPCLITSVFSVFGIALAYFFMEETLPSEGKKLRKRSKEAKSYGSIPITSAAAPLSAWQLLAIPSLRSLIISGFALSFVSAAFDTVFVLFAYTPIEVGGLAFNASQIGYSLSVSGCLSCIVQLFITPILLQRFSCAKMYHICMSFWPVPFVILPFLNLVLRNGRDEFGEILPHAHAMVWSGIILVMFISRLTCLAFGFGIILAKEGAPNPSSLGATNGLVQMSMSLARAISPAFSNSTFAASLESNVLGGNLWVVILAGIACLGSLASARLVKESCARKY</sequence>
<reference evidence="8" key="2">
    <citation type="submission" date="2020-11" db="EMBL/GenBank/DDBJ databases">
        <authorList>
            <consortium name="DOE Joint Genome Institute"/>
            <person name="Kuo A."/>
            <person name="Miyauchi S."/>
            <person name="Kiss E."/>
            <person name="Drula E."/>
            <person name="Kohler A."/>
            <person name="Sanchez-Garcia M."/>
            <person name="Andreopoulos B."/>
            <person name="Barry K.W."/>
            <person name="Bonito G."/>
            <person name="Buee M."/>
            <person name="Carver A."/>
            <person name="Chen C."/>
            <person name="Cichocki N."/>
            <person name="Clum A."/>
            <person name="Culley D."/>
            <person name="Crous P.W."/>
            <person name="Fauchery L."/>
            <person name="Girlanda M."/>
            <person name="Hayes R."/>
            <person name="Keri Z."/>
            <person name="Labutti K."/>
            <person name="Lipzen A."/>
            <person name="Lombard V."/>
            <person name="Magnuson J."/>
            <person name="Maillard F."/>
            <person name="Morin E."/>
            <person name="Murat C."/>
            <person name="Nolan M."/>
            <person name="Ohm R."/>
            <person name="Pangilinan J."/>
            <person name="Pereira M."/>
            <person name="Perotto S."/>
            <person name="Peter M."/>
            <person name="Riley R."/>
            <person name="Sitrit Y."/>
            <person name="Stielow B."/>
            <person name="Szollosi G."/>
            <person name="Zifcakova L."/>
            <person name="Stursova M."/>
            <person name="Spatafora J.W."/>
            <person name="Tedersoo L."/>
            <person name="Vaario L.-M."/>
            <person name="Yamada A."/>
            <person name="Yan M."/>
            <person name="Wang P."/>
            <person name="Xu J."/>
            <person name="Bruns T."/>
            <person name="Baldrian P."/>
            <person name="Vilgalys R."/>
            <person name="Henrissat B."/>
            <person name="Grigoriev I.V."/>
            <person name="Hibbett D."/>
            <person name="Nagy L.G."/>
            <person name="Martin F.M."/>
        </authorList>
    </citation>
    <scope>NUCLEOTIDE SEQUENCE</scope>
    <source>
        <strain evidence="8">UH-Tt-Lm1</strain>
    </source>
</reference>
<feature type="domain" description="Major facilitator superfamily (MFS) profile" evidence="7">
    <location>
        <begin position="68"/>
        <end position="515"/>
    </location>
</feature>
<evidence type="ECO:0000256" key="6">
    <source>
        <dbReference type="SAM" id="Phobius"/>
    </source>
</evidence>
<dbReference type="Proteomes" id="UP000736335">
    <property type="component" value="Unassembled WGS sequence"/>
</dbReference>
<reference evidence="8" key="1">
    <citation type="journal article" date="2020" name="Nat. Commun.">
        <title>Large-scale genome sequencing of mycorrhizal fungi provides insights into the early evolution of symbiotic traits.</title>
        <authorList>
            <person name="Miyauchi S."/>
            <person name="Kiss E."/>
            <person name="Kuo A."/>
            <person name="Drula E."/>
            <person name="Kohler A."/>
            <person name="Sanchez-Garcia M."/>
            <person name="Morin E."/>
            <person name="Andreopoulos B."/>
            <person name="Barry K.W."/>
            <person name="Bonito G."/>
            <person name="Buee M."/>
            <person name="Carver A."/>
            <person name="Chen C."/>
            <person name="Cichocki N."/>
            <person name="Clum A."/>
            <person name="Culley D."/>
            <person name="Crous P.W."/>
            <person name="Fauchery L."/>
            <person name="Girlanda M."/>
            <person name="Hayes R.D."/>
            <person name="Keri Z."/>
            <person name="LaButti K."/>
            <person name="Lipzen A."/>
            <person name="Lombard V."/>
            <person name="Magnuson J."/>
            <person name="Maillard F."/>
            <person name="Murat C."/>
            <person name="Nolan M."/>
            <person name="Ohm R.A."/>
            <person name="Pangilinan J."/>
            <person name="Pereira M.F."/>
            <person name="Perotto S."/>
            <person name="Peter M."/>
            <person name="Pfister S."/>
            <person name="Riley R."/>
            <person name="Sitrit Y."/>
            <person name="Stielow J.B."/>
            <person name="Szollosi G."/>
            <person name="Zifcakova L."/>
            <person name="Stursova M."/>
            <person name="Spatafora J.W."/>
            <person name="Tedersoo L."/>
            <person name="Vaario L.M."/>
            <person name="Yamada A."/>
            <person name="Yan M."/>
            <person name="Wang P."/>
            <person name="Xu J."/>
            <person name="Bruns T."/>
            <person name="Baldrian P."/>
            <person name="Vilgalys R."/>
            <person name="Dunand C."/>
            <person name="Henrissat B."/>
            <person name="Grigoriev I.V."/>
            <person name="Hibbett D."/>
            <person name="Nagy L.G."/>
            <person name="Martin F.M."/>
        </authorList>
    </citation>
    <scope>NUCLEOTIDE SEQUENCE</scope>
    <source>
        <strain evidence="8">UH-Tt-Lm1</strain>
    </source>
</reference>
<gene>
    <name evidence="8" type="ORF">BJ322DRAFT_1040424</name>
</gene>
<feature type="transmembrane region" description="Helical" evidence="6">
    <location>
        <begin position="140"/>
        <end position="158"/>
    </location>
</feature>
<feature type="transmembrane region" description="Helical" evidence="6">
    <location>
        <begin position="491"/>
        <end position="511"/>
    </location>
</feature>
<dbReference type="SUPFAM" id="SSF103473">
    <property type="entry name" value="MFS general substrate transporter"/>
    <property type="match status" value="1"/>
</dbReference>
<dbReference type="GO" id="GO:0016020">
    <property type="term" value="C:membrane"/>
    <property type="evidence" value="ECO:0007669"/>
    <property type="project" value="UniProtKB-SubCell"/>
</dbReference>
<dbReference type="AlphaFoldDB" id="A0A9P6LBF6"/>
<dbReference type="InterPro" id="IPR020846">
    <property type="entry name" value="MFS_dom"/>
</dbReference>
<organism evidence="8 9">
    <name type="scientific">Thelephora terrestris</name>
    <dbReference type="NCBI Taxonomy" id="56493"/>
    <lineage>
        <taxon>Eukaryota</taxon>
        <taxon>Fungi</taxon>
        <taxon>Dikarya</taxon>
        <taxon>Basidiomycota</taxon>
        <taxon>Agaricomycotina</taxon>
        <taxon>Agaricomycetes</taxon>
        <taxon>Thelephorales</taxon>
        <taxon>Thelephoraceae</taxon>
        <taxon>Thelephora</taxon>
    </lineage>
</organism>
<keyword evidence="5 6" id="KW-0472">Membrane</keyword>
<name>A0A9P6LBF6_9AGAM</name>
<dbReference type="CDD" id="cd17330">
    <property type="entry name" value="MFS_SLC46_TetA_like"/>
    <property type="match status" value="1"/>
</dbReference>
<feature type="transmembrane region" description="Helical" evidence="6">
    <location>
        <begin position="377"/>
        <end position="399"/>
    </location>
</feature>
<dbReference type="InterPro" id="IPR036259">
    <property type="entry name" value="MFS_trans_sf"/>
</dbReference>
<evidence type="ECO:0000313" key="8">
    <source>
        <dbReference type="EMBL" id="KAF9791208.1"/>
    </source>
</evidence>
<evidence type="ECO:0000256" key="5">
    <source>
        <dbReference type="ARBA" id="ARBA00023136"/>
    </source>
</evidence>
<accession>A0A9P6LBF6</accession>
<evidence type="ECO:0000256" key="3">
    <source>
        <dbReference type="ARBA" id="ARBA00022692"/>
    </source>
</evidence>
<evidence type="ECO:0000256" key="1">
    <source>
        <dbReference type="ARBA" id="ARBA00004141"/>
    </source>
</evidence>
<keyword evidence="4 6" id="KW-1133">Transmembrane helix</keyword>
<dbReference type="Pfam" id="PF07690">
    <property type="entry name" value="MFS_1"/>
    <property type="match status" value="1"/>
</dbReference>
<proteinExistence type="predicted"/>
<comment type="caution">
    <text evidence="8">The sequence shown here is derived from an EMBL/GenBank/DDBJ whole genome shotgun (WGS) entry which is preliminary data.</text>
</comment>
<evidence type="ECO:0000313" key="9">
    <source>
        <dbReference type="Proteomes" id="UP000736335"/>
    </source>
</evidence>
<dbReference type="PANTHER" id="PTHR23504:SF15">
    <property type="entry name" value="MAJOR FACILITATOR SUPERFAMILY (MFS) PROFILE DOMAIN-CONTAINING PROTEIN"/>
    <property type="match status" value="1"/>
</dbReference>
<dbReference type="OrthoDB" id="419616at2759"/>
<feature type="transmembrane region" description="Helical" evidence="6">
    <location>
        <begin position="282"/>
        <end position="302"/>
    </location>
</feature>
<feature type="transmembrane region" description="Helical" evidence="6">
    <location>
        <begin position="420"/>
        <end position="442"/>
    </location>
</feature>
<feature type="transmembrane region" description="Helical" evidence="6">
    <location>
        <begin position="346"/>
        <end position="365"/>
    </location>
</feature>
<dbReference type="InterPro" id="IPR011701">
    <property type="entry name" value="MFS"/>
</dbReference>
<dbReference type="PROSITE" id="PS50850">
    <property type="entry name" value="MFS"/>
    <property type="match status" value="1"/>
</dbReference>
<feature type="transmembrane region" description="Helical" evidence="6">
    <location>
        <begin position="107"/>
        <end position="128"/>
    </location>
</feature>
<feature type="transmembrane region" description="Helical" evidence="6">
    <location>
        <begin position="239"/>
        <end position="261"/>
    </location>
</feature>